<evidence type="ECO:0000256" key="6">
    <source>
        <dbReference type="ARBA" id="ARBA00023204"/>
    </source>
</evidence>
<evidence type="ECO:0000256" key="2">
    <source>
        <dbReference type="ARBA" id="ARBA00009359"/>
    </source>
</evidence>
<dbReference type="PANTHER" id="PTHR28680">
    <property type="entry name" value="CENTROMERE PROTEIN X"/>
    <property type="match status" value="1"/>
</dbReference>
<comment type="subcellular location">
    <subcellularLocation>
        <location evidence="1">Nucleus</location>
    </subcellularLocation>
</comment>
<dbReference type="InterPro" id="IPR018552">
    <property type="entry name" value="CENP-X"/>
</dbReference>
<evidence type="ECO:0000313" key="9">
    <source>
        <dbReference type="EMBL" id="KAH3863364.1"/>
    </source>
</evidence>
<protein>
    <recommendedName>
        <fullName evidence="3">Centromere protein X</fullName>
    </recommendedName>
</protein>
<dbReference type="GO" id="GO:0000712">
    <property type="term" value="P:resolution of meiotic recombination intermediates"/>
    <property type="evidence" value="ECO:0007669"/>
    <property type="project" value="TreeGrafter"/>
</dbReference>
<dbReference type="SUPFAM" id="SSF47113">
    <property type="entry name" value="Histone-fold"/>
    <property type="match status" value="1"/>
</dbReference>
<comment type="subunit">
    <text evidence="8">Heterodimer with CENPX, sometimes called MHF; this interaction stabilizes both partners. MHF heterodimers can assemble to form tetrameric structures. MHF also coassemble with CENPT-CENPW heterodimers at centromeres to form the tetrameric CENP-T-W-S-X complex. Forms a discrete complex with FANCM and CENPX, called FANCM-MHF; this interaction, probably mediated by direct binding between CENPS and FANCM, leads to synergistic activation of double-stranded DNA binding and strongly stimulates FANCM-mediated DNA remodeling. Recruited by FANCM to the Fanconi anemia (FA) core complex, which consists of CENPS, CENPX, FANCA, FANCB, FANCC, FANCE, FANCF, FANCG, FANCL, FANCM, FAAP24 and FAAP100. The FA core complex associates with Bloom syndrome (BLM) complex, which consists of at least BLM, DNA topoisomerase 3-alpha (TOP3A), RMI1/BLAP75, RPA1/RPA70 and RPA2/RPA32. The super complex between FA and BLM is called BRAFT.</text>
</comment>
<evidence type="ECO:0000256" key="4">
    <source>
        <dbReference type="ARBA" id="ARBA00022763"/>
    </source>
</evidence>
<name>A0A9D4LT18_DREPO</name>
<dbReference type="GO" id="GO:0071821">
    <property type="term" value="C:FANCM-MHF complex"/>
    <property type="evidence" value="ECO:0007669"/>
    <property type="project" value="TreeGrafter"/>
</dbReference>
<dbReference type="GO" id="GO:0006281">
    <property type="term" value="P:DNA repair"/>
    <property type="evidence" value="ECO:0007669"/>
    <property type="project" value="UniProtKB-KW"/>
</dbReference>
<dbReference type="Gene3D" id="1.20.5.4980">
    <property type="match status" value="1"/>
</dbReference>
<dbReference type="EMBL" id="JAIWYP010000002">
    <property type="protein sequence ID" value="KAH3863364.1"/>
    <property type="molecule type" value="Genomic_DNA"/>
</dbReference>
<comment type="caution">
    <text evidence="9">The sequence shown here is derived from an EMBL/GenBank/DDBJ whole genome shotgun (WGS) entry which is preliminary data.</text>
</comment>
<reference evidence="9" key="2">
    <citation type="submission" date="2020-11" db="EMBL/GenBank/DDBJ databases">
        <authorList>
            <person name="McCartney M.A."/>
            <person name="Auch B."/>
            <person name="Kono T."/>
            <person name="Mallez S."/>
            <person name="Becker A."/>
            <person name="Gohl D.M."/>
            <person name="Silverstein K.A.T."/>
            <person name="Koren S."/>
            <person name="Bechman K.B."/>
            <person name="Herman A."/>
            <person name="Abrahante J.E."/>
            <person name="Garbe J."/>
        </authorList>
    </citation>
    <scope>NUCLEOTIDE SEQUENCE</scope>
    <source>
        <strain evidence="9">Duluth1</strain>
        <tissue evidence="9">Whole animal</tissue>
    </source>
</reference>
<dbReference type="Gene3D" id="6.10.130.30">
    <property type="match status" value="1"/>
</dbReference>
<evidence type="ECO:0000256" key="1">
    <source>
        <dbReference type="ARBA" id="ARBA00004123"/>
    </source>
</evidence>
<accession>A0A9D4LT18</accession>
<keyword evidence="5" id="KW-0238">DNA-binding</keyword>
<evidence type="ECO:0000313" key="10">
    <source>
        <dbReference type="Proteomes" id="UP000828390"/>
    </source>
</evidence>
<evidence type="ECO:0000256" key="7">
    <source>
        <dbReference type="ARBA" id="ARBA00023242"/>
    </source>
</evidence>
<keyword evidence="7" id="KW-0539">Nucleus</keyword>
<dbReference type="InterPro" id="IPR009072">
    <property type="entry name" value="Histone-fold"/>
</dbReference>
<keyword evidence="10" id="KW-1185">Reference proteome</keyword>
<evidence type="ECO:0000256" key="8">
    <source>
        <dbReference type="ARBA" id="ARBA00047146"/>
    </source>
</evidence>
<dbReference type="Proteomes" id="UP000828390">
    <property type="component" value="Unassembled WGS sequence"/>
</dbReference>
<dbReference type="GO" id="GO:0051382">
    <property type="term" value="P:kinetochore assembly"/>
    <property type="evidence" value="ECO:0007669"/>
    <property type="project" value="InterPro"/>
</dbReference>
<keyword evidence="6" id="KW-0234">DNA repair</keyword>
<proteinExistence type="inferred from homology"/>
<dbReference type="GO" id="GO:0031297">
    <property type="term" value="P:replication fork processing"/>
    <property type="evidence" value="ECO:0007669"/>
    <property type="project" value="TreeGrafter"/>
</dbReference>
<evidence type="ECO:0000256" key="3">
    <source>
        <dbReference type="ARBA" id="ARBA00016388"/>
    </source>
</evidence>
<dbReference type="OrthoDB" id="2500381at2759"/>
<comment type="similarity">
    <text evidence="2">Belongs to the CENP-X/MHF2 family.</text>
</comment>
<dbReference type="GO" id="GO:0046982">
    <property type="term" value="F:protein heterodimerization activity"/>
    <property type="evidence" value="ECO:0007669"/>
    <property type="project" value="InterPro"/>
</dbReference>
<evidence type="ECO:0000256" key="5">
    <source>
        <dbReference type="ARBA" id="ARBA00023125"/>
    </source>
</evidence>
<dbReference type="GO" id="GO:0043240">
    <property type="term" value="C:Fanconi anaemia nuclear complex"/>
    <property type="evidence" value="ECO:0007669"/>
    <property type="project" value="TreeGrafter"/>
</dbReference>
<dbReference type="AlphaFoldDB" id="A0A9D4LT18"/>
<reference evidence="9" key="1">
    <citation type="journal article" date="2019" name="bioRxiv">
        <title>The Genome of the Zebra Mussel, Dreissena polymorpha: A Resource for Invasive Species Research.</title>
        <authorList>
            <person name="McCartney M.A."/>
            <person name="Auch B."/>
            <person name="Kono T."/>
            <person name="Mallez S."/>
            <person name="Zhang Y."/>
            <person name="Obille A."/>
            <person name="Becker A."/>
            <person name="Abrahante J.E."/>
            <person name="Garbe J."/>
            <person name="Badalamenti J.P."/>
            <person name="Herman A."/>
            <person name="Mangelson H."/>
            <person name="Liachko I."/>
            <person name="Sullivan S."/>
            <person name="Sone E.D."/>
            <person name="Koren S."/>
            <person name="Silverstein K.A.T."/>
            <person name="Beckman K.B."/>
            <person name="Gohl D.M."/>
        </authorList>
    </citation>
    <scope>NUCLEOTIDE SEQUENCE</scope>
    <source>
        <strain evidence="9">Duluth1</strain>
        <tissue evidence="9">Whole animal</tissue>
    </source>
</reference>
<keyword evidence="4" id="KW-0227">DNA damage</keyword>
<dbReference type="CDD" id="cd22921">
    <property type="entry name" value="HFD_CENP-X"/>
    <property type="match status" value="1"/>
</dbReference>
<sequence length="76" mass="8785">MAATFKQKTVQSIMQQYFKDEKTKMNTEALSLLTEVITIFVQEAITRTAKQAKKDGEDEVTLEQFEKILPQLLLDF</sequence>
<organism evidence="9 10">
    <name type="scientific">Dreissena polymorpha</name>
    <name type="common">Zebra mussel</name>
    <name type="synonym">Mytilus polymorpha</name>
    <dbReference type="NCBI Taxonomy" id="45954"/>
    <lineage>
        <taxon>Eukaryota</taxon>
        <taxon>Metazoa</taxon>
        <taxon>Spiralia</taxon>
        <taxon>Lophotrochozoa</taxon>
        <taxon>Mollusca</taxon>
        <taxon>Bivalvia</taxon>
        <taxon>Autobranchia</taxon>
        <taxon>Heteroconchia</taxon>
        <taxon>Euheterodonta</taxon>
        <taxon>Imparidentia</taxon>
        <taxon>Neoheterodontei</taxon>
        <taxon>Myida</taxon>
        <taxon>Dreissenoidea</taxon>
        <taxon>Dreissenidae</taxon>
        <taxon>Dreissena</taxon>
    </lineage>
</organism>
<gene>
    <name evidence="9" type="ORF">DPMN_026349</name>
</gene>
<dbReference type="GO" id="GO:0003677">
    <property type="term" value="F:DNA binding"/>
    <property type="evidence" value="ECO:0007669"/>
    <property type="project" value="UniProtKB-KW"/>
</dbReference>
<dbReference type="Pfam" id="PF09415">
    <property type="entry name" value="CENP-X"/>
    <property type="match status" value="1"/>
</dbReference>
<dbReference type="PANTHER" id="PTHR28680:SF1">
    <property type="entry name" value="CENTROMERE PROTEIN X"/>
    <property type="match status" value="1"/>
</dbReference>